<keyword evidence="2 7" id="KW-0813">Transport</keyword>
<dbReference type="SUPFAM" id="SSF49464">
    <property type="entry name" value="Carboxypeptidase regulatory domain-like"/>
    <property type="match status" value="1"/>
</dbReference>
<accession>A0A6N2TIR4</accession>
<keyword evidence="6 7" id="KW-0998">Cell outer membrane</keyword>
<dbReference type="InterPro" id="IPR036942">
    <property type="entry name" value="Beta-barrel_TonB_sf"/>
</dbReference>
<dbReference type="Pfam" id="PF07715">
    <property type="entry name" value="Plug"/>
    <property type="match status" value="1"/>
</dbReference>
<dbReference type="FunFam" id="2.60.40.1120:FF:000003">
    <property type="entry name" value="Outer membrane protein Omp121"/>
    <property type="match status" value="1"/>
</dbReference>
<dbReference type="AlphaFoldDB" id="A0A6N2TIR4"/>
<evidence type="ECO:0000256" key="1">
    <source>
        <dbReference type="ARBA" id="ARBA00004571"/>
    </source>
</evidence>
<feature type="signal peptide" evidence="8">
    <location>
        <begin position="1"/>
        <end position="33"/>
    </location>
</feature>
<dbReference type="PROSITE" id="PS52016">
    <property type="entry name" value="TONB_DEPENDENT_REC_3"/>
    <property type="match status" value="1"/>
</dbReference>
<organism evidence="10">
    <name type="scientific">Bacteroides intestinalis</name>
    <dbReference type="NCBI Taxonomy" id="329854"/>
    <lineage>
        <taxon>Bacteria</taxon>
        <taxon>Pseudomonadati</taxon>
        <taxon>Bacteroidota</taxon>
        <taxon>Bacteroidia</taxon>
        <taxon>Bacteroidales</taxon>
        <taxon>Bacteroidaceae</taxon>
        <taxon>Bacteroides</taxon>
    </lineage>
</organism>
<proteinExistence type="inferred from homology"/>
<keyword evidence="3 7" id="KW-1134">Transmembrane beta strand</keyword>
<keyword evidence="8" id="KW-0732">Signal</keyword>
<evidence type="ECO:0000256" key="6">
    <source>
        <dbReference type="ARBA" id="ARBA00023237"/>
    </source>
</evidence>
<protein>
    <submittedName>
        <fullName evidence="10">TonB-dependent Receptor Plug Domain protein</fullName>
    </submittedName>
</protein>
<dbReference type="RefSeq" id="WP_138292240.1">
    <property type="nucleotide sequence ID" value="NZ_BAABZC010000001.1"/>
</dbReference>
<dbReference type="InterPro" id="IPR012910">
    <property type="entry name" value="Plug_dom"/>
</dbReference>
<evidence type="ECO:0000256" key="4">
    <source>
        <dbReference type="ARBA" id="ARBA00022692"/>
    </source>
</evidence>
<dbReference type="Gene3D" id="2.60.40.1120">
    <property type="entry name" value="Carboxypeptidase-like, regulatory domain"/>
    <property type="match status" value="1"/>
</dbReference>
<sequence length="1045" mass="115378">MKNEFLKFSSKWILFSTMMASAMLAGSPQRVLADTSGVQIMMQSGTVKGQITDTNGEPVIGASIQVKGTNTGVISDINGNFVVNAASNATLVVSYIGYKTQEVHLNGKGSVSITLQEDSELLDEVVVMAYTSTVKRKVVASVTNVDMKQIEQMSGYKDLGNALQGRVPGVIVTNKGGGPDATPSISIRGGGDPMYVIDGIVRDKGAFLRLSSQDIESMSIMKDAASSAVYGASAANGIIVVTTKKGREGKMRIGYTFDGQYNVPTSIREKYNSLELAEMQNAISDYMGSAKLYSDEVLALIKNGTSADYPNTDWWDKLIKKGVLSQRHTLNLDGGSKDTQYRVSFMVYDQGTLQKKVVGKYNPKDYKTYSLGINLNHHFRNAGVKLGVDLRPYLVDNKSFGGDVFGGIISLSPLQKTYNSNGTYAPNSPMATYADTNGGYTKDFNFGTDARLNLEWDIKWIKGLKGVFWGNYALGSTNRKEWTNNVPTYNEDGTTVEIGSPILNMKKAHNWVYEFNAGLQYDQKFAEHNLSLGLFYNQRENYSEDISAKRINYFDNIDQLFAGPTDGQTNAGGASEGGRLGYVGTLSYDYAEKYLLSASFRYDGNDGFAKGDRWGFFPSVALGYMVSNENFMNGIKSAIKMDMFKLRGSIGQIGETSSRFDYLSNWGVDQNATYIGGAIVPGVTPAALTSKDLSWYTTTTWNIGVDFGFFNNHLTGSVDYFFRRTKGYLISPVERFSSTLGNHIGRNGNTYIYGLPKIKSDDAFRRAGAEFFLNWKDRIGNVTYSVGANLTFYDELWEKNEAEDNAVALGNPNKRKTHVTIGQGGLVYLNEGLFRNSDELLNAAIQDRGNAMMAGDMRFVDVNGDGVINEEDMVYDNKSRKSIMQWGIPFSLEWKAWSVEGLFQGSGPQYGLINASVRGTGWGRIYYKDQLDFYHPGNVDAKYPRADNSYGAWNGELNRANSDFWRVNRTYARLKNLSISYNLKQDLLKKIGWVGTARIGLTGTNLFTICPSMKYGDPETGAVEDASAQAYPVTRTYSLVINLGF</sequence>
<dbReference type="PROSITE" id="PS00018">
    <property type="entry name" value="EF_HAND_1"/>
    <property type="match status" value="1"/>
</dbReference>
<reference evidence="10" key="1">
    <citation type="submission" date="2019-11" db="EMBL/GenBank/DDBJ databases">
        <authorList>
            <person name="Feng L."/>
        </authorList>
    </citation>
    <scope>NUCLEOTIDE SEQUENCE</scope>
    <source>
        <strain evidence="10">BintestinalisLFYP9</strain>
    </source>
</reference>
<evidence type="ECO:0000259" key="9">
    <source>
        <dbReference type="Pfam" id="PF07715"/>
    </source>
</evidence>
<evidence type="ECO:0000313" key="10">
    <source>
        <dbReference type="EMBL" id="VYT05630.1"/>
    </source>
</evidence>
<evidence type="ECO:0000256" key="7">
    <source>
        <dbReference type="PROSITE-ProRule" id="PRU01360"/>
    </source>
</evidence>
<evidence type="ECO:0000256" key="3">
    <source>
        <dbReference type="ARBA" id="ARBA00022452"/>
    </source>
</evidence>
<dbReference type="InterPro" id="IPR039426">
    <property type="entry name" value="TonB-dep_rcpt-like"/>
</dbReference>
<name>A0A6N2TIR4_9BACE</name>
<dbReference type="InterPro" id="IPR018247">
    <property type="entry name" value="EF_Hand_1_Ca_BS"/>
</dbReference>
<dbReference type="EMBL" id="CACRSU010000015">
    <property type="protein sequence ID" value="VYT05630.1"/>
    <property type="molecule type" value="Genomic_DNA"/>
</dbReference>
<dbReference type="Pfam" id="PF13715">
    <property type="entry name" value="CarbopepD_reg_2"/>
    <property type="match status" value="1"/>
</dbReference>
<evidence type="ECO:0000256" key="8">
    <source>
        <dbReference type="SAM" id="SignalP"/>
    </source>
</evidence>
<keyword evidence="5 7" id="KW-0472">Membrane</keyword>
<comment type="subcellular location">
    <subcellularLocation>
        <location evidence="1 7">Cell outer membrane</location>
        <topology evidence="1 7">Multi-pass membrane protein</topology>
    </subcellularLocation>
</comment>
<dbReference type="InterPro" id="IPR008969">
    <property type="entry name" value="CarboxyPept-like_regulatory"/>
</dbReference>
<dbReference type="SUPFAM" id="SSF56935">
    <property type="entry name" value="Porins"/>
    <property type="match status" value="1"/>
</dbReference>
<dbReference type="GO" id="GO:0009279">
    <property type="term" value="C:cell outer membrane"/>
    <property type="evidence" value="ECO:0007669"/>
    <property type="project" value="UniProtKB-SubCell"/>
</dbReference>
<dbReference type="Gene3D" id="2.170.130.10">
    <property type="entry name" value="TonB-dependent receptor, plug domain"/>
    <property type="match status" value="1"/>
</dbReference>
<evidence type="ECO:0000256" key="5">
    <source>
        <dbReference type="ARBA" id="ARBA00023136"/>
    </source>
</evidence>
<dbReference type="InterPro" id="IPR023997">
    <property type="entry name" value="TonB-dep_OMP_SusC/RagA_CS"/>
</dbReference>
<dbReference type="InterPro" id="IPR037066">
    <property type="entry name" value="Plug_dom_sf"/>
</dbReference>
<dbReference type="NCBIfam" id="TIGR04056">
    <property type="entry name" value="OMP_RagA_SusC"/>
    <property type="match status" value="1"/>
</dbReference>
<dbReference type="InterPro" id="IPR023996">
    <property type="entry name" value="TonB-dep_OMP_SusC/RagA"/>
</dbReference>
<feature type="chain" id="PRO_5026903662" evidence="8">
    <location>
        <begin position="34"/>
        <end position="1045"/>
    </location>
</feature>
<comment type="similarity">
    <text evidence="7">Belongs to the TonB-dependent receptor family.</text>
</comment>
<gene>
    <name evidence="10" type="ORF">BILFYP9_01602</name>
</gene>
<keyword evidence="4 7" id="KW-0812">Transmembrane</keyword>
<dbReference type="Gene3D" id="2.40.170.20">
    <property type="entry name" value="TonB-dependent receptor, beta-barrel domain"/>
    <property type="match status" value="1"/>
</dbReference>
<evidence type="ECO:0000256" key="2">
    <source>
        <dbReference type="ARBA" id="ARBA00022448"/>
    </source>
</evidence>
<dbReference type="NCBIfam" id="TIGR04057">
    <property type="entry name" value="SusC_RagA_signa"/>
    <property type="match status" value="1"/>
</dbReference>
<feature type="domain" description="TonB-dependent receptor plug" evidence="9">
    <location>
        <begin position="135"/>
        <end position="238"/>
    </location>
</feature>
<keyword evidence="10" id="KW-0675">Receptor</keyword>